<dbReference type="EMBL" id="FJOG01000005">
    <property type="protein sequence ID" value="CZR54404.1"/>
    <property type="molecule type" value="Genomic_DNA"/>
</dbReference>
<dbReference type="InterPro" id="IPR010296">
    <property type="entry name" value="DUF899_thioredox"/>
</dbReference>
<name>A0A1L7WNR7_9HELO</name>
<dbReference type="OrthoDB" id="3503208at2759"/>
<evidence type="ECO:0000313" key="1">
    <source>
        <dbReference type="EMBL" id="CZR54404.1"/>
    </source>
</evidence>
<reference evidence="1 2" key="1">
    <citation type="submission" date="2016-03" db="EMBL/GenBank/DDBJ databases">
        <authorList>
            <person name="Ploux O."/>
        </authorList>
    </citation>
    <scope>NUCLEOTIDE SEQUENCE [LARGE SCALE GENOMIC DNA]</scope>
    <source>
        <strain evidence="1 2">UAMH 11012</strain>
    </source>
</reference>
<proteinExistence type="predicted"/>
<sequence>MPGKIVSQEEWLTARKDLLDKEKAATRANDAFNETFRDFPIVKLEKQYTFDGPNGKATLTDLFEGRKQLIVYHFMLGPDDDAGCTGCSFVGDNLPSSLAHLNTRNTTLVLVSRAPLAKIEAFKKRMGWNLPWVSSSESDFNYDFHVSLDASIAPTEYNYKESAPDVKGERPGLSIFYREGAELYHSYSTYARGLDGILVTNRLLDLTPLGRQDAGKDGWKLHDEYSEDEKKGGSK</sequence>
<dbReference type="InterPro" id="IPR036249">
    <property type="entry name" value="Thioredoxin-like_sf"/>
</dbReference>
<dbReference type="SUPFAM" id="SSF52833">
    <property type="entry name" value="Thioredoxin-like"/>
    <property type="match status" value="1"/>
</dbReference>
<keyword evidence="2" id="KW-1185">Reference proteome</keyword>
<dbReference type="Proteomes" id="UP000184330">
    <property type="component" value="Unassembled WGS sequence"/>
</dbReference>
<dbReference type="STRING" id="576137.A0A1L7WNR7"/>
<gene>
    <name evidence="1" type="ORF">PAC_04288</name>
</gene>
<organism evidence="1 2">
    <name type="scientific">Phialocephala subalpina</name>
    <dbReference type="NCBI Taxonomy" id="576137"/>
    <lineage>
        <taxon>Eukaryota</taxon>
        <taxon>Fungi</taxon>
        <taxon>Dikarya</taxon>
        <taxon>Ascomycota</taxon>
        <taxon>Pezizomycotina</taxon>
        <taxon>Leotiomycetes</taxon>
        <taxon>Helotiales</taxon>
        <taxon>Mollisiaceae</taxon>
        <taxon>Phialocephala</taxon>
        <taxon>Phialocephala fortinii species complex</taxon>
    </lineage>
</organism>
<evidence type="ECO:0000313" key="2">
    <source>
        <dbReference type="Proteomes" id="UP000184330"/>
    </source>
</evidence>
<dbReference type="Pfam" id="PF05988">
    <property type="entry name" value="DUF899"/>
    <property type="match status" value="1"/>
</dbReference>
<evidence type="ECO:0008006" key="3">
    <source>
        <dbReference type="Google" id="ProtNLM"/>
    </source>
</evidence>
<dbReference type="AlphaFoldDB" id="A0A1L7WNR7"/>
<protein>
    <recommendedName>
        <fullName evidence="3">DUF899 domain protein</fullName>
    </recommendedName>
</protein>
<accession>A0A1L7WNR7</accession>